<sequence length="334" mass="38427">FNMDSLKVAAEKIKKSPRAVRKKLDNALHRERLNEDWILNQENLSSGVTFNVKFLGQVQTNSTQGKGCTDEAVEKLVQNKHNFKSEKLRKVSLTVNSKKLLIVDILSKETIEDFPLHQVSYCTADPKYDKVFAMIARKKTTKDVFIYAFLTNKKSMAEAISLTVAQAFTMAYEEWEEKRKSYREEIEINQNNNASELYKNLGQTSKLGRSEENSNRRSEYEKNHVTTEEENFAFICKNLQPELIVDSIHEDELDVEDAFISLAKSRTQMLDTGHVRKETFQGDVTDFLSMNNTYQDLVHAKSTEDLLSVSLSEEFFDSQKYPVSIPTSDDLIKF</sequence>
<evidence type="ECO:0000259" key="3">
    <source>
        <dbReference type="PROSITE" id="PS01179"/>
    </source>
</evidence>
<feature type="region of interest" description="Disordered" evidence="2">
    <location>
        <begin position="202"/>
        <end position="223"/>
    </location>
</feature>
<dbReference type="PANTHER" id="PTHR11232">
    <property type="entry name" value="PHOSPHOTYROSINE INTERACTION DOMAIN-CONTAINING FAMILY MEMBER"/>
    <property type="match status" value="1"/>
</dbReference>
<feature type="non-terminal residue" evidence="4">
    <location>
        <position position="1"/>
    </location>
</feature>
<evidence type="ECO:0000313" key="4">
    <source>
        <dbReference type="EMBL" id="CDG69652.1"/>
    </source>
</evidence>
<dbReference type="OrthoDB" id="9999955at2759"/>
<feature type="coiled-coil region" evidence="1">
    <location>
        <begin position="165"/>
        <end position="192"/>
    </location>
</feature>
<dbReference type="Gene3D" id="2.30.29.30">
    <property type="entry name" value="Pleckstrin-homology domain (PH domain)/Phosphotyrosine-binding domain (PTB)"/>
    <property type="match status" value="1"/>
</dbReference>
<dbReference type="PROSITE" id="PS01179">
    <property type="entry name" value="PID"/>
    <property type="match status" value="1"/>
</dbReference>
<keyword evidence="4" id="KW-0449">Lipoprotein</keyword>
<proteinExistence type="evidence at transcript level"/>
<name>T2MCJ1_HYDVU</name>
<dbReference type="Pfam" id="PF00640">
    <property type="entry name" value="PID"/>
    <property type="match status" value="1"/>
</dbReference>
<feature type="compositionally biased region" description="Basic and acidic residues" evidence="2">
    <location>
        <begin position="208"/>
        <end position="223"/>
    </location>
</feature>
<dbReference type="AlphaFoldDB" id="T2MCJ1"/>
<dbReference type="EMBL" id="HAAD01003420">
    <property type="protein sequence ID" value="CDG69652.1"/>
    <property type="molecule type" value="mRNA"/>
</dbReference>
<dbReference type="PANTHER" id="PTHR11232:SF74">
    <property type="entry name" value="PTB DOMAIN-CONTAINING ADAPTER PROTEIN CED-6-LIKE PROTEIN"/>
    <property type="match status" value="1"/>
</dbReference>
<organism evidence="4">
    <name type="scientific">Hydra vulgaris</name>
    <name type="common">Hydra</name>
    <name type="synonym">Hydra attenuata</name>
    <dbReference type="NCBI Taxonomy" id="6087"/>
    <lineage>
        <taxon>Eukaryota</taxon>
        <taxon>Metazoa</taxon>
        <taxon>Cnidaria</taxon>
        <taxon>Hydrozoa</taxon>
        <taxon>Hydroidolina</taxon>
        <taxon>Anthoathecata</taxon>
        <taxon>Aplanulata</taxon>
        <taxon>Hydridae</taxon>
        <taxon>Hydra</taxon>
    </lineage>
</organism>
<keyword evidence="4" id="KW-0675">Receptor</keyword>
<reference evidence="4" key="1">
    <citation type="journal article" date="2013" name="Genome Biol. Evol.">
        <title>Punctuated emergences of genetic and phenotypic innovations in eumetazoan, bilaterian, euteleostome, and hominidae ancestors.</title>
        <authorList>
            <person name="Wenger Y."/>
            <person name="Galliot B."/>
        </authorList>
    </citation>
    <scope>NUCLEOTIDE SEQUENCE</scope>
    <source>
        <tissue evidence="4">Whole animals</tissue>
    </source>
</reference>
<feature type="domain" description="PID" evidence="3">
    <location>
        <begin position="47"/>
        <end position="185"/>
    </location>
</feature>
<dbReference type="InterPro" id="IPR006020">
    <property type="entry name" value="PTB/PI_dom"/>
</dbReference>
<dbReference type="SUPFAM" id="SSF50729">
    <property type="entry name" value="PH domain-like"/>
    <property type="match status" value="1"/>
</dbReference>
<evidence type="ECO:0000256" key="1">
    <source>
        <dbReference type="SAM" id="Coils"/>
    </source>
</evidence>
<gene>
    <name evidence="4" type="primary">LDLRAP1</name>
</gene>
<dbReference type="InterPro" id="IPR051133">
    <property type="entry name" value="Adapter_Engulfment-Domain"/>
</dbReference>
<dbReference type="InterPro" id="IPR011993">
    <property type="entry name" value="PH-like_dom_sf"/>
</dbReference>
<keyword evidence="1" id="KW-0175">Coiled coil</keyword>
<evidence type="ECO:0000256" key="2">
    <source>
        <dbReference type="SAM" id="MobiDB-lite"/>
    </source>
</evidence>
<protein>
    <submittedName>
        <fullName evidence="4">Low density lipoprotein receptor adapter protein 1</fullName>
    </submittedName>
</protein>
<dbReference type="SMART" id="SM00462">
    <property type="entry name" value="PTB"/>
    <property type="match status" value="1"/>
</dbReference>
<accession>T2MCJ1</accession>